<accession>A0A5B0LR32</accession>
<protein>
    <recommendedName>
        <fullName evidence="5">Uracil catabolism protein 4</fullName>
    </recommendedName>
</protein>
<dbReference type="Pfam" id="PF07958">
    <property type="entry name" value="DUF1688"/>
    <property type="match status" value="1"/>
</dbReference>
<proteinExistence type="predicted"/>
<gene>
    <name evidence="2" type="ORF">PGT21_013475</name>
    <name evidence="1" type="ORF">PGTUg99_007014</name>
</gene>
<evidence type="ECO:0000313" key="1">
    <source>
        <dbReference type="EMBL" id="KAA1066892.1"/>
    </source>
</evidence>
<dbReference type="EMBL" id="VDEP01000508">
    <property type="protein sequence ID" value="KAA1066892.1"/>
    <property type="molecule type" value="Genomic_DNA"/>
</dbReference>
<evidence type="ECO:0000313" key="2">
    <source>
        <dbReference type="EMBL" id="KAA1083984.1"/>
    </source>
</evidence>
<evidence type="ECO:0000313" key="3">
    <source>
        <dbReference type="Proteomes" id="UP000324748"/>
    </source>
</evidence>
<dbReference type="PANTHER" id="PTHR31687:SF3">
    <property type="entry name" value="PROTEIN URG3"/>
    <property type="match status" value="1"/>
</dbReference>
<name>A0A5B0LR32_PUCGR</name>
<dbReference type="OrthoDB" id="2153176at2759"/>
<evidence type="ECO:0000313" key="4">
    <source>
        <dbReference type="Proteomes" id="UP000325313"/>
    </source>
</evidence>
<keyword evidence="3" id="KW-1185">Reference proteome</keyword>
<dbReference type="PANTHER" id="PTHR31687">
    <property type="match status" value="1"/>
</dbReference>
<evidence type="ECO:0008006" key="5">
    <source>
        <dbReference type="Google" id="ProtNLM"/>
    </source>
</evidence>
<dbReference type="EMBL" id="VSWC01000118">
    <property type="protein sequence ID" value="KAA1083984.1"/>
    <property type="molecule type" value="Genomic_DNA"/>
</dbReference>
<dbReference type="Proteomes" id="UP000325313">
    <property type="component" value="Unassembled WGS sequence"/>
</dbReference>
<dbReference type="AlphaFoldDB" id="A0A5B0LR32"/>
<reference evidence="3 4" key="1">
    <citation type="submission" date="2019-05" db="EMBL/GenBank/DDBJ databases">
        <title>Emergence of the Ug99 lineage of the wheat stem rust pathogen through somatic hybridization.</title>
        <authorList>
            <person name="Li F."/>
            <person name="Upadhyaya N.M."/>
            <person name="Sperschneider J."/>
            <person name="Matny O."/>
            <person name="Nguyen-Phuc H."/>
            <person name="Mago R."/>
            <person name="Raley C."/>
            <person name="Miller M.E."/>
            <person name="Silverstein K.A.T."/>
            <person name="Henningsen E."/>
            <person name="Hirsch C.D."/>
            <person name="Visser B."/>
            <person name="Pretorius Z.A."/>
            <person name="Steffenson B.J."/>
            <person name="Schwessinger B."/>
            <person name="Dodds P.N."/>
            <person name="Figueroa M."/>
        </authorList>
    </citation>
    <scope>NUCLEOTIDE SEQUENCE [LARGE SCALE GENOMIC DNA]</scope>
    <source>
        <strain evidence="2">21-0</strain>
        <strain evidence="1 4">Ug99</strain>
    </source>
</reference>
<dbReference type="InterPro" id="IPR012469">
    <property type="entry name" value="DUF1688"/>
</dbReference>
<comment type="caution">
    <text evidence="1">The sequence shown here is derived from an EMBL/GenBank/DDBJ whole genome shotgun (WGS) entry which is preliminary data.</text>
</comment>
<organism evidence="1 4">
    <name type="scientific">Puccinia graminis f. sp. tritici</name>
    <dbReference type="NCBI Taxonomy" id="56615"/>
    <lineage>
        <taxon>Eukaryota</taxon>
        <taxon>Fungi</taxon>
        <taxon>Dikarya</taxon>
        <taxon>Basidiomycota</taxon>
        <taxon>Pucciniomycotina</taxon>
        <taxon>Pucciniomycetes</taxon>
        <taxon>Pucciniales</taxon>
        <taxon>Pucciniaceae</taxon>
        <taxon>Puccinia</taxon>
    </lineage>
</organism>
<sequence>MNVPRTDEPPVTREVNGRTWTLPVESLTSLVNRNKIASSSSSFDWCSLSTKPHNHIQLPTSMTSQPASSDRKRIDYLKSLGSIRERCQQVFNLTVDQDQLEFWSVDPSTLPSIVDFCSYLISRDYGANYQSIPPHGRWRHFLANERDRISPLLEKWSADSSVDQVEKGRRLVDLFVVAVLMDAGAGDEWKFVEPLEQSCSTSSNANESLDQGIGRSEGLAVGTLHAFKRGIFSSDPQRPHQVDPIALSSLTPSKVAEFMQSKPGNQMVGLEGRSNLLQKLGGLLSNGSKYFPAQGPNSQSRPGNLIDYILSHPDVHPIPRAVMRGEISVSIDVLWEVIIDQKQGLGSIWPQEGREPIDGEFIGDVWTCEALNRVKKDGGHVPFHKLSQWLTYSLIEVLEKALKWVITGSEKMTGLPEYRNGGLLIDFQYLQPKPIAFIKSLGLPETDLSSFSLMETLPPLPASHPAIVEWRALTVIALDRIKDSINQKLELSNSPQALSLPQVLEAATWKGGREIAKIKRAKDAGSSAGPPIKVISDGTVF</sequence>
<dbReference type="Proteomes" id="UP000324748">
    <property type="component" value="Unassembled WGS sequence"/>
</dbReference>